<dbReference type="InterPro" id="IPR029044">
    <property type="entry name" value="Nucleotide-diphossugar_trans"/>
</dbReference>
<name>A0A6J7XM34_9CAUD</name>
<dbReference type="SUPFAM" id="SSF53448">
    <property type="entry name" value="Nucleotide-diphospho-sugar transferases"/>
    <property type="match status" value="1"/>
</dbReference>
<dbReference type="EMBL" id="LR798465">
    <property type="protein sequence ID" value="CAB5238792.1"/>
    <property type="molecule type" value="Genomic_DNA"/>
</dbReference>
<protein>
    <submittedName>
        <fullName evidence="1">Uncharacterized protein</fullName>
    </submittedName>
</protein>
<evidence type="ECO:0000313" key="1">
    <source>
        <dbReference type="EMBL" id="CAB5238792.1"/>
    </source>
</evidence>
<proteinExistence type="predicted"/>
<gene>
    <name evidence="1" type="ORF">UFOVP751_34</name>
</gene>
<reference evidence="1" key="1">
    <citation type="submission" date="2020-05" db="EMBL/GenBank/DDBJ databases">
        <authorList>
            <person name="Chiriac C."/>
            <person name="Salcher M."/>
            <person name="Ghai R."/>
            <person name="Kavagutti S V."/>
        </authorList>
    </citation>
    <scope>NUCLEOTIDE SEQUENCE</scope>
</reference>
<accession>A0A6J7XM34</accession>
<organism evidence="1">
    <name type="scientific">uncultured Caudovirales phage</name>
    <dbReference type="NCBI Taxonomy" id="2100421"/>
    <lineage>
        <taxon>Viruses</taxon>
        <taxon>Duplodnaviria</taxon>
        <taxon>Heunggongvirae</taxon>
        <taxon>Uroviricota</taxon>
        <taxon>Caudoviricetes</taxon>
        <taxon>Peduoviridae</taxon>
        <taxon>Maltschvirus</taxon>
        <taxon>Maltschvirus maltsch</taxon>
    </lineage>
</organism>
<sequence>MRAGIAVASVKGRCLPVMLASCREYAWMHKVYLRTPIDAPRRDVYRQLRGVPRSFGEDYNEVIDEVFADGNDFAIVANDDVVLTPTSVEMLVEDYRTIEDEYGDLVGWVCSRCDAARPMQNVRSNPFDERMEYFRYPWESCILPMEVISPIFGIISRAAWRQAKFPPLNWYSDDVHCQDLSAKGYKHFLSRSYVHHVGSDTTGMDGQTLTLASVPWIRSNRPQYADKWFGVEQ</sequence>